<evidence type="ECO:0000313" key="2">
    <source>
        <dbReference type="Proteomes" id="UP000294739"/>
    </source>
</evidence>
<dbReference type="EMBL" id="SMKZ01000021">
    <property type="protein sequence ID" value="TDE08945.1"/>
    <property type="molecule type" value="Genomic_DNA"/>
</dbReference>
<reference evidence="1 2" key="1">
    <citation type="submission" date="2019-03" db="EMBL/GenBank/DDBJ databases">
        <title>Draft genome sequences of novel Actinobacteria.</title>
        <authorList>
            <person name="Sahin N."/>
            <person name="Ay H."/>
            <person name="Saygin H."/>
        </authorList>
    </citation>
    <scope>NUCLEOTIDE SEQUENCE [LARGE SCALE GENOMIC DNA]</scope>
    <source>
        <strain evidence="1 2">5K138</strain>
    </source>
</reference>
<dbReference type="AlphaFoldDB" id="A0A4R5DEB9"/>
<comment type="caution">
    <text evidence="1">The sequence shown here is derived from an EMBL/GenBank/DDBJ whole genome shotgun (WGS) entry which is preliminary data.</text>
</comment>
<gene>
    <name evidence="1" type="ORF">E1269_16125</name>
</gene>
<protein>
    <submittedName>
        <fullName evidence="1">DUF4262 domain-containing protein</fullName>
    </submittedName>
</protein>
<dbReference type="InParanoid" id="A0A4R5DEB9"/>
<accession>A0A4R5DEB9</accession>
<evidence type="ECO:0000313" key="1">
    <source>
        <dbReference type="EMBL" id="TDE08945.1"/>
    </source>
</evidence>
<sequence length="199" mass="22073">MVRTSVHSSREVAMFACEPPPEARAVTPLQVQQRLDQEDAWLRETVLRHGWAVESVYGEGCWGPPGCPCGLPRGGDPPYAYTVGLHDFGHPELVVFGLGDETGSLVLNALGERVRGGGRMLPARPLPVDGWHHRVRFFPFHDVGGPPLLTSAQRYYRRTADDPVSVLQVVWDDHQGRFPWEGGYDFPTGLQPPPRVFLG</sequence>
<dbReference type="OrthoDB" id="511192at2"/>
<dbReference type="Proteomes" id="UP000294739">
    <property type="component" value="Unassembled WGS sequence"/>
</dbReference>
<keyword evidence="2" id="KW-1185">Reference proteome</keyword>
<dbReference type="InterPro" id="IPR025358">
    <property type="entry name" value="DUF4262"/>
</dbReference>
<organism evidence="1 2">
    <name type="scientific">Jiangella asiatica</name>
    <dbReference type="NCBI Taxonomy" id="2530372"/>
    <lineage>
        <taxon>Bacteria</taxon>
        <taxon>Bacillati</taxon>
        <taxon>Actinomycetota</taxon>
        <taxon>Actinomycetes</taxon>
        <taxon>Jiangellales</taxon>
        <taxon>Jiangellaceae</taxon>
        <taxon>Jiangella</taxon>
    </lineage>
</organism>
<dbReference type="Pfam" id="PF14081">
    <property type="entry name" value="DUF4262"/>
    <property type="match status" value="1"/>
</dbReference>
<proteinExistence type="predicted"/>
<name>A0A4R5DEB9_9ACTN</name>